<dbReference type="RefSeq" id="WP_193952937.1">
    <property type="nucleotide sequence ID" value="NZ_JADEYS010000007.1"/>
</dbReference>
<sequence length="124" mass="14013">MANLHVSRLLEELETKAHHKSRVSEVSFPISDDDLIRLQALADVFDMEQSELITALLHTVLQEVEASMPYRQGSKVIRVEDGDPVYEDVGPTPRYLAAKRKLEKLHPAFNNTTQQSTKLKSATK</sequence>
<proteinExistence type="predicted"/>
<organism evidence="1 2">
    <name type="scientific">Pontibacterium sinense</name>
    <dbReference type="NCBI Taxonomy" id="2781979"/>
    <lineage>
        <taxon>Bacteria</taxon>
        <taxon>Pseudomonadati</taxon>
        <taxon>Pseudomonadota</taxon>
        <taxon>Gammaproteobacteria</taxon>
        <taxon>Oceanospirillales</taxon>
        <taxon>Oceanospirillaceae</taxon>
        <taxon>Pontibacterium</taxon>
    </lineage>
</organism>
<dbReference type="EMBL" id="JADEYS010000007">
    <property type="protein sequence ID" value="MBE9397388.1"/>
    <property type="molecule type" value="Genomic_DNA"/>
</dbReference>
<accession>A0A8J7FGY8</accession>
<protein>
    <submittedName>
        <fullName evidence="1">Uncharacterized protein</fullName>
    </submittedName>
</protein>
<dbReference type="AlphaFoldDB" id="A0A8J7FGY8"/>
<comment type="caution">
    <text evidence="1">The sequence shown here is derived from an EMBL/GenBank/DDBJ whole genome shotgun (WGS) entry which is preliminary data.</text>
</comment>
<reference evidence="1" key="1">
    <citation type="submission" date="2020-10" db="EMBL/GenBank/DDBJ databases">
        <title>Bacterium isolated from coastal waters sediment.</title>
        <authorList>
            <person name="Chen R.-J."/>
            <person name="Lu D.-C."/>
            <person name="Zhu K.-L."/>
            <person name="Du Z.-J."/>
        </authorList>
    </citation>
    <scope>NUCLEOTIDE SEQUENCE</scope>
    <source>
        <strain evidence="1">N1Y112</strain>
    </source>
</reference>
<keyword evidence="2" id="KW-1185">Reference proteome</keyword>
<dbReference type="Proteomes" id="UP000640333">
    <property type="component" value="Unassembled WGS sequence"/>
</dbReference>
<evidence type="ECO:0000313" key="1">
    <source>
        <dbReference type="EMBL" id="MBE9397388.1"/>
    </source>
</evidence>
<name>A0A8J7FGY8_9GAMM</name>
<evidence type="ECO:0000313" key="2">
    <source>
        <dbReference type="Proteomes" id="UP000640333"/>
    </source>
</evidence>
<gene>
    <name evidence="1" type="ORF">IOQ59_08955</name>
</gene>